<dbReference type="Proteomes" id="UP000241507">
    <property type="component" value="Chromosome"/>
</dbReference>
<dbReference type="Pfam" id="PF08281">
    <property type="entry name" value="Sigma70_r4_2"/>
    <property type="match status" value="1"/>
</dbReference>
<dbReference type="PANTHER" id="PTHR43133:SF62">
    <property type="entry name" value="RNA POLYMERASE SIGMA FACTOR SIGZ"/>
    <property type="match status" value="1"/>
</dbReference>
<reference evidence="8" key="1">
    <citation type="submission" date="2018-03" db="EMBL/GenBank/DDBJ databases">
        <title>Gramella fulva sp. nov., isolated from a dry surface of tidal flat.</title>
        <authorList>
            <person name="Hwang S.H."/>
            <person name="Hwang W.M."/>
            <person name="Kang K."/>
            <person name="Ahn T.-Y."/>
        </authorList>
    </citation>
    <scope>NUCLEOTIDE SEQUENCE [LARGE SCALE GENOMIC DNA]</scope>
    <source>
        <strain evidence="8">SH35</strain>
    </source>
</reference>
<proteinExistence type="inferred from homology"/>
<keyword evidence="2" id="KW-0805">Transcription regulation</keyword>
<dbReference type="RefSeq" id="WP_107011230.1">
    <property type="nucleotide sequence ID" value="NZ_CP028136.1"/>
</dbReference>
<dbReference type="Gene3D" id="1.10.10.10">
    <property type="entry name" value="Winged helix-like DNA-binding domain superfamily/Winged helix DNA-binding domain"/>
    <property type="match status" value="1"/>
</dbReference>
<evidence type="ECO:0000259" key="5">
    <source>
        <dbReference type="Pfam" id="PF04542"/>
    </source>
</evidence>
<dbReference type="PANTHER" id="PTHR43133">
    <property type="entry name" value="RNA POLYMERASE ECF-TYPE SIGMA FACTO"/>
    <property type="match status" value="1"/>
</dbReference>
<keyword evidence="8" id="KW-1185">Reference proteome</keyword>
<dbReference type="NCBIfam" id="TIGR02937">
    <property type="entry name" value="sigma70-ECF"/>
    <property type="match status" value="1"/>
</dbReference>
<accession>A0A2R3Z2I6</accession>
<dbReference type="Gene3D" id="1.10.1740.10">
    <property type="match status" value="1"/>
</dbReference>
<sequence length="197" mass="22919">MEKLTKYKDISELWLQYKDALRNYIFKIVKDEDTANGLSHEVLMKVYSSCCSMRPIRNVRSWLFQIAYNTCMDYFRRQSKKTEIKCEPDATDENPVYREAAEFVEPLIKFLPEKYAYPLELADIRGMKQQEVAEELGLSLTATKSRIQRARHMLREQITECFHVEIDKNGNLTAFNVKGSCASLQDHIKNGNNSAAF</sequence>
<feature type="domain" description="RNA polymerase sigma factor 70 region 4 type 2" evidence="6">
    <location>
        <begin position="111"/>
        <end position="151"/>
    </location>
</feature>
<evidence type="ECO:0000256" key="2">
    <source>
        <dbReference type="ARBA" id="ARBA00023015"/>
    </source>
</evidence>
<dbReference type="OrthoDB" id="9795666at2"/>
<dbReference type="InterPro" id="IPR013249">
    <property type="entry name" value="RNA_pol_sigma70_r4_t2"/>
</dbReference>
<dbReference type="InterPro" id="IPR039425">
    <property type="entry name" value="RNA_pol_sigma-70-like"/>
</dbReference>
<dbReference type="Pfam" id="PF04542">
    <property type="entry name" value="Sigma70_r2"/>
    <property type="match status" value="1"/>
</dbReference>
<dbReference type="InterPro" id="IPR036388">
    <property type="entry name" value="WH-like_DNA-bd_sf"/>
</dbReference>
<evidence type="ECO:0000313" key="7">
    <source>
        <dbReference type="EMBL" id="AVR44452.1"/>
    </source>
</evidence>
<dbReference type="KEGG" id="grs:C7S20_03790"/>
<evidence type="ECO:0000256" key="1">
    <source>
        <dbReference type="ARBA" id="ARBA00010641"/>
    </source>
</evidence>
<dbReference type="AlphaFoldDB" id="A0A2R3Z2I6"/>
<keyword evidence="4" id="KW-0804">Transcription</keyword>
<dbReference type="GO" id="GO:0016987">
    <property type="term" value="F:sigma factor activity"/>
    <property type="evidence" value="ECO:0007669"/>
    <property type="project" value="UniProtKB-KW"/>
</dbReference>
<dbReference type="SUPFAM" id="SSF88946">
    <property type="entry name" value="Sigma2 domain of RNA polymerase sigma factors"/>
    <property type="match status" value="1"/>
</dbReference>
<feature type="domain" description="RNA polymerase sigma-70 region 2" evidence="5">
    <location>
        <begin position="14"/>
        <end position="80"/>
    </location>
</feature>
<dbReference type="SUPFAM" id="SSF88659">
    <property type="entry name" value="Sigma3 and sigma4 domains of RNA polymerase sigma factors"/>
    <property type="match status" value="1"/>
</dbReference>
<dbReference type="InterPro" id="IPR013324">
    <property type="entry name" value="RNA_pol_sigma_r3/r4-like"/>
</dbReference>
<dbReference type="InterPro" id="IPR007627">
    <property type="entry name" value="RNA_pol_sigma70_r2"/>
</dbReference>
<evidence type="ECO:0008006" key="9">
    <source>
        <dbReference type="Google" id="ProtNLM"/>
    </source>
</evidence>
<organism evidence="7 8">
    <name type="scientific">Christiangramia fulva</name>
    <dbReference type="NCBI Taxonomy" id="2126553"/>
    <lineage>
        <taxon>Bacteria</taxon>
        <taxon>Pseudomonadati</taxon>
        <taxon>Bacteroidota</taxon>
        <taxon>Flavobacteriia</taxon>
        <taxon>Flavobacteriales</taxon>
        <taxon>Flavobacteriaceae</taxon>
        <taxon>Christiangramia</taxon>
    </lineage>
</organism>
<dbReference type="InterPro" id="IPR013325">
    <property type="entry name" value="RNA_pol_sigma_r2"/>
</dbReference>
<evidence type="ECO:0000313" key="8">
    <source>
        <dbReference type="Proteomes" id="UP000241507"/>
    </source>
</evidence>
<dbReference type="GO" id="GO:0006352">
    <property type="term" value="P:DNA-templated transcription initiation"/>
    <property type="evidence" value="ECO:0007669"/>
    <property type="project" value="InterPro"/>
</dbReference>
<evidence type="ECO:0000256" key="4">
    <source>
        <dbReference type="ARBA" id="ARBA00023163"/>
    </source>
</evidence>
<dbReference type="InterPro" id="IPR014284">
    <property type="entry name" value="RNA_pol_sigma-70_dom"/>
</dbReference>
<name>A0A2R3Z2I6_9FLAO</name>
<comment type="similarity">
    <text evidence="1">Belongs to the sigma-70 factor family. ECF subfamily.</text>
</comment>
<dbReference type="EMBL" id="CP028136">
    <property type="protein sequence ID" value="AVR44452.1"/>
    <property type="molecule type" value="Genomic_DNA"/>
</dbReference>
<evidence type="ECO:0000256" key="3">
    <source>
        <dbReference type="ARBA" id="ARBA00023082"/>
    </source>
</evidence>
<protein>
    <recommendedName>
        <fullName evidence="9">RNA polymerase sigma factor SigZ</fullName>
    </recommendedName>
</protein>
<gene>
    <name evidence="7" type="ORF">C7S20_03790</name>
</gene>
<dbReference type="GO" id="GO:0003677">
    <property type="term" value="F:DNA binding"/>
    <property type="evidence" value="ECO:0007669"/>
    <property type="project" value="InterPro"/>
</dbReference>
<keyword evidence="3" id="KW-0731">Sigma factor</keyword>
<evidence type="ECO:0000259" key="6">
    <source>
        <dbReference type="Pfam" id="PF08281"/>
    </source>
</evidence>